<feature type="region of interest" description="Disordered" evidence="1">
    <location>
        <begin position="50"/>
        <end position="92"/>
    </location>
</feature>
<feature type="compositionally biased region" description="Basic residues" evidence="1">
    <location>
        <begin position="60"/>
        <end position="79"/>
    </location>
</feature>
<reference evidence="2 3" key="1">
    <citation type="journal article" date="2021" name="Commun. Biol.">
        <title>The genome of Shorea leprosula (Dipterocarpaceae) highlights the ecological relevance of drought in aseasonal tropical rainforests.</title>
        <authorList>
            <person name="Ng K.K.S."/>
            <person name="Kobayashi M.J."/>
            <person name="Fawcett J.A."/>
            <person name="Hatakeyama M."/>
            <person name="Paape T."/>
            <person name="Ng C.H."/>
            <person name="Ang C.C."/>
            <person name="Tnah L.H."/>
            <person name="Lee C.T."/>
            <person name="Nishiyama T."/>
            <person name="Sese J."/>
            <person name="O'Brien M.J."/>
            <person name="Copetti D."/>
            <person name="Mohd Noor M.I."/>
            <person name="Ong R.C."/>
            <person name="Putra M."/>
            <person name="Sireger I.Z."/>
            <person name="Indrioko S."/>
            <person name="Kosugi Y."/>
            <person name="Izuno A."/>
            <person name="Isagi Y."/>
            <person name="Lee S.L."/>
            <person name="Shimizu K.K."/>
        </authorList>
    </citation>
    <scope>NUCLEOTIDE SEQUENCE [LARGE SCALE GENOMIC DNA]</scope>
    <source>
        <strain evidence="2">214</strain>
    </source>
</reference>
<keyword evidence="3" id="KW-1185">Reference proteome</keyword>
<sequence>MGVGREGTGMVRCMIRCCNPALAHILPTWPRAGIRRDGFSTVGRGIKILKKTGAEGRRPAVGKKKNKGQQRRRKRRRRAVSTGSSGGHLVKA</sequence>
<dbReference type="AlphaFoldDB" id="A0AAV5JMM6"/>
<accession>A0AAV5JMM6</accession>
<comment type="caution">
    <text evidence="2">The sequence shown here is derived from an EMBL/GenBank/DDBJ whole genome shotgun (WGS) entry which is preliminary data.</text>
</comment>
<evidence type="ECO:0000256" key="1">
    <source>
        <dbReference type="SAM" id="MobiDB-lite"/>
    </source>
</evidence>
<dbReference type="Proteomes" id="UP001054252">
    <property type="component" value="Unassembled WGS sequence"/>
</dbReference>
<evidence type="ECO:0000313" key="3">
    <source>
        <dbReference type="Proteomes" id="UP001054252"/>
    </source>
</evidence>
<gene>
    <name evidence="2" type="ORF">SLEP1_g23909</name>
</gene>
<organism evidence="2 3">
    <name type="scientific">Rubroshorea leprosula</name>
    <dbReference type="NCBI Taxonomy" id="152421"/>
    <lineage>
        <taxon>Eukaryota</taxon>
        <taxon>Viridiplantae</taxon>
        <taxon>Streptophyta</taxon>
        <taxon>Embryophyta</taxon>
        <taxon>Tracheophyta</taxon>
        <taxon>Spermatophyta</taxon>
        <taxon>Magnoliopsida</taxon>
        <taxon>eudicotyledons</taxon>
        <taxon>Gunneridae</taxon>
        <taxon>Pentapetalae</taxon>
        <taxon>rosids</taxon>
        <taxon>malvids</taxon>
        <taxon>Malvales</taxon>
        <taxon>Dipterocarpaceae</taxon>
        <taxon>Rubroshorea</taxon>
    </lineage>
</organism>
<protein>
    <submittedName>
        <fullName evidence="2">Uncharacterized protein</fullName>
    </submittedName>
</protein>
<evidence type="ECO:0000313" key="2">
    <source>
        <dbReference type="EMBL" id="GKV12812.1"/>
    </source>
</evidence>
<name>A0AAV5JMM6_9ROSI</name>
<proteinExistence type="predicted"/>
<dbReference type="EMBL" id="BPVZ01000037">
    <property type="protein sequence ID" value="GKV12812.1"/>
    <property type="molecule type" value="Genomic_DNA"/>
</dbReference>